<dbReference type="HAMAP" id="MF_01113">
    <property type="entry name" value="DNApol_IV"/>
    <property type="match status" value="1"/>
</dbReference>
<keyword evidence="13 17" id="KW-0238">DNA-binding</keyword>
<dbReference type="InterPro" id="IPR043502">
    <property type="entry name" value="DNA/RNA_pol_sf"/>
</dbReference>
<protein>
    <recommendedName>
        <fullName evidence="17">DNA polymerase IV</fullName>
        <shortName evidence="17">Pol IV</shortName>
        <ecNumber evidence="17">2.7.7.7</ecNumber>
    </recommendedName>
</protein>
<dbReference type="InterPro" id="IPR050116">
    <property type="entry name" value="DNA_polymerase-Y"/>
</dbReference>
<evidence type="ECO:0000256" key="6">
    <source>
        <dbReference type="ARBA" id="ARBA00022679"/>
    </source>
</evidence>
<dbReference type="Gene3D" id="3.30.70.270">
    <property type="match status" value="1"/>
</dbReference>
<dbReference type="Gene3D" id="1.10.150.20">
    <property type="entry name" value="5' to 3' exonuclease, C-terminal subdomain"/>
    <property type="match status" value="1"/>
</dbReference>
<dbReference type="EC" id="2.7.7.7" evidence="17"/>
<dbReference type="GO" id="GO:0009432">
    <property type="term" value="P:SOS response"/>
    <property type="evidence" value="ECO:0007669"/>
    <property type="project" value="TreeGrafter"/>
</dbReference>
<name>A0A1H4C626_9RHOB</name>
<feature type="active site" evidence="17">
    <location>
        <position position="137"/>
    </location>
</feature>
<dbReference type="NCBIfam" id="NF002677">
    <property type="entry name" value="PRK02406.1"/>
    <property type="match status" value="1"/>
</dbReference>
<evidence type="ECO:0000256" key="11">
    <source>
        <dbReference type="ARBA" id="ARBA00022842"/>
    </source>
</evidence>
<comment type="similarity">
    <text evidence="2 17">Belongs to the DNA polymerase type-Y family.</text>
</comment>
<feature type="site" description="Substrate discrimination" evidence="17">
    <location>
        <position position="48"/>
    </location>
</feature>
<keyword evidence="12 17" id="KW-0239">DNA-directed DNA polymerase</keyword>
<evidence type="ECO:0000256" key="3">
    <source>
        <dbReference type="ARBA" id="ARBA00011245"/>
    </source>
</evidence>
<dbReference type="NCBIfam" id="NF002751">
    <property type="entry name" value="PRK02794.1"/>
    <property type="match status" value="1"/>
</dbReference>
<dbReference type="InterPro" id="IPR017961">
    <property type="entry name" value="DNA_pol_Y-fam_little_finger"/>
</dbReference>
<dbReference type="InterPro" id="IPR036775">
    <property type="entry name" value="DNA_pol_Y-fam_lit_finger_sf"/>
</dbReference>
<evidence type="ECO:0000256" key="15">
    <source>
        <dbReference type="ARBA" id="ARBA00025589"/>
    </source>
</evidence>
<dbReference type="InterPro" id="IPR001126">
    <property type="entry name" value="UmuC"/>
</dbReference>
<comment type="subcellular location">
    <subcellularLocation>
        <location evidence="1 17">Cytoplasm</location>
    </subcellularLocation>
</comment>
<dbReference type="Pfam" id="PF00817">
    <property type="entry name" value="IMS"/>
    <property type="match status" value="1"/>
</dbReference>
<dbReference type="InterPro" id="IPR022880">
    <property type="entry name" value="DNApol_IV"/>
</dbReference>
<evidence type="ECO:0000256" key="7">
    <source>
        <dbReference type="ARBA" id="ARBA00022695"/>
    </source>
</evidence>
<dbReference type="Pfam" id="PF11798">
    <property type="entry name" value="IMS_HHH"/>
    <property type="match status" value="1"/>
</dbReference>
<dbReference type="SUPFAM" id="SSF56672">
    <property type="entry name" value="DNA/RNA polymerases"/>
    <property type="match status" value="1"/>
</dbReference>
<dbReference type="GO" id="GO:0006261">
    <property type="term" value="P:DNA-templated DNA replication"/>
    <property type="evidence" value="ECO:0007669"/>
    <property type="project" value="UniProtKB-UniRule"/>
</dbReference>
<evidence type="ECO:0000256" key="14">
    <source>
        <dbReference type="ARBA" id="ARBA00023204"/>
    </source>
</evidence>
<gene>
    <name evidence="17" type="primary">dinB</name>
    <name evidence="19" type="ORF">SAMN05444370_106224</name>
</gene>
<keyword evidence="7 17" id="KW-0548">Nucleotidyltransferase</keyword>
<dbReference type="CDD" id="cd03586">
    <property type="entry name" value="PolY_Pol_IV_kappa"/>
    <property type="match status" value="1"/>
</dbReference>
<keyword evidence="14 17" id="KW-0234">DNA repair</keyword>
<dbReference type="EMBL" id="FNQM01000006">
    <property type="protein sequence ID" value="SEA55841.1"/>
    <property type="molecule type" value="Genomic_DNA"/>
</dbReference>
<accession>A0A1H4C626</accession>
<evidence type="ECO:0000256" key="9">
    <source>
        <dbReference type="ARBA" id="ARBA00022723"/>
    </source>
</evidence>
<evidence type="ECO:0000256" key="16">
    <source>
        <dbReference type="ARBA" id="ARBA00049244"/>
    </source>
</evidence>
<keyword evidence="10 17" id="KW-0227">DNA damage</keyword>
<evidence type="ECO:0000256" key="10">
    <source>
        <dbReference type="ARBA" id="ARBA00022763"/>
    </source>
</evidence>
<keyword evidence="11 17" id="KW-0460">Magnesium</keyword>
<evidence type="ECO:0000313" key="19">
    <source>
        <dbReference type="EMBL" id="SEA55841.1"/>
    </source>
</evidence>
<dbReference type="PANTHER" id="PTHR11076:SF33">
    <property type="entry name" value="DNA POLYMERASE KAPPA"/>
    <property type="match status" value="1"/>
</dbReference>
<comment type="subunit">
    <text evidence="3 17">Monomer.</text>
</comment>
<feature type="binding site" evidence="17">
    <location>
        <position position="43"/>
    </location>
    <ligand>
        <name>Mg(2+)</name>
        <dbReference type="ChEBI" id="CHEBI:18420"/>
    </ligand>
</feature>
<dbReference type="STRING" id="89524.SAMN05444370_106224"/>
<dbReference type="Proteomes" id="UP000198703">
    <property type="component" value="Unassembled WGS sequence"/>
</dbReference>
<comment type="catalytic activity">
    <reaction evidence="16 17">
        <text>DNA(n) + a 2'-deoxyribonucleoside 5'-triphosphate = DNA(n+1) + diphosphate</text>
        <dbReference type="Rhea" id="RHEA:22508"/>
        <dbReference type="Rhea" id="RHEA-COMP:17339"/>
        <dbReference type="Rhea" id="RHEA-COMP:17340"/>
        <dbReference type="ChEBI" id="CHEBI:33019"/>
        <dbReference type="ChEBI" id="CHEBI:61560"/>
        <dbReference type="ChEBI" id="CHEBI:173112"/>
        <dbReference type="EC" id="2.7.7.7"/>
    </reaction>
</comment>
<dbReference type="GO" id="GO:0042276">
    <property type="term" value="P:error-prone translesion synthesis"/>
    <property type="evidence" value="ECO:0007669"/>
    <property type="project" value="TreeGrafter"/>
</dbReference>
<dbReference type="Pfam" id="PF11799">
    <property type="entry name" value="IMS_C"/>
    <property type="match status" value="1"/>
</dbReference>
<dbReference type="PROSITE" id="PS50173">
    <property type="entry name" value="UMUC"/>
    <property type="match status" value="1"/>
</dbReference>
<keyword evidence="8 17" id="KW-0235">DNA replication</keyword>
<dbReference type="RefSeq" id="WP_093253825.1">
    <property type="nucleotide sequence ID" value="NZ_FNQM01000006.1"/>
</dbReference>
<evidence type="ECO:0000256" key="17">
    <source>
        <dbReference type="HAMAP-Rule" id="MF_01113"/>
    </source>
</evidence>
<sequence length="421" mass="45022">MTPALCRDCLARFDGPARRCPRCSSPRVLSHPELAALSVAHVDCDAFYAAVEKRDDPSLLDRPVIVGGGRRGVVSTCCYIARIQGVRSAMPMFKALALCPDAVVIRPRMGAYVEASRRIRRLFETLTPLVEPLSLDEAFLDLSGTEALHGAPPAVTLAKLQNRIAAEVGVTVTVGLSWNKFLAKMASELDKPRGFSLVGRAETEDFLAPRPVSAIWGVGAATAKALESQGFRLIGDLRRSDAAELAARFGALGARLHALSRGRDARLVSPERQARSVSAETTFDADIAARDALEAHLWRLCVRVTDRMKAQGIEGRVATLKLKRSDFRLLSRRSALAAPTQLADALHRVAAPLLVRELGSGPFRLIGVGLSELQPAGAAAGALFDGDSAPSRAERATDAIRARFGAGAIIRGRALGAGREE</sequence>
<evidence type="ECO:0000313" key="20">
    <source>
        <dbReference type="Proteomes" id="UP000198703"/>
    </source>
</evidence>
<dbReference type="PANTHER" id="PTHR11076">
    <property type="entry name" value="DNA REPAIR POLYMERASE UMUC / TRANSFERASE FAMILY MEMBER"/>
    <property type="match status" value="1"/>
</dbReference>
<reference evidence="19 20" key="1">
    <citation type="submission" date="2016-10" db="EMBL/GenBank/DDBJ databases">
        <authorList>
            <person name="de Groot N.N."/>
        </authorList>
    </citation>
    <scope>NUCLEOTIDE SEQUENCE [LARGE SCALE GENOMIC DNA]</scope>
    <source>
        <strain evidence="19 20">DSM 15345</strain>
    </source>
</reference>
<comment type="cofactor">
    <cofactor evidence="17">
        <name>Mg(2+)</name>
        <dbReference type="ChEBI" id="CHEBI:18420"/>
    </cofactor>
    <text evidence="17">Binds 2 magnesium ions per subunit.</text>
</comment>
<evidence type="ECO:0000256" key="12">
    <source>
        <dbReference type="ARBA" id="ARBA00022932"/>
    </source>
</evidence>
<dbReference type="GO" id="GO:0003684">
    <property type="term" value="F:damaged DNA binding"/>
    <property type="evidence" value="ECO:0007669"/>
    <property type="project" value="InterPro"/>
</dbReference>
<dbReference type="GO" id="GO:0005829">
    <property type="term" value="C:cytosol"/>
    <property type="evidence" value="ECO:0007669"/>
    <property type="project" value="TreeGrafter"/>
</dbReference>
<evidence type="ECO:0000256" key="1">
    <source>
        <dbReference type="ARBA" id="ARBA00004496"/>
    </source>
</evidence>
<comment type="function">
    <text evidence="15 17">Poorly processive, error-prone DNA polymerase involved in untargeted mutagenesis. Copies undamaged DNA at stalled replication forks, which arise in vivo from mismatched or misaligned primer ends. These misaligned primers can be extended by PolIV. Exhibits no 3'-5' exonuclease (proofreading) activity. May be involved in translesional synthesis, in conjunction with the beta clamp from PolIII.</text>
</comment>
<feature type="binding site" evidence="17">
    <location>
        <position position="136"/>
    </location>
    <ligand>
        <name>Mg(2+)</name>
        <dbReference type="ChEBI" id="CHEBI:18420"/>
    </ligand>
</feature>
<evidence type="ECO:0000256" key="2">
    <source>
        <dbReference type="ARBA" id="ARBA00010945"/>
    </source>
</evidence>
<evidence type="ECO:0000256" key="5">
    <source>
        <dbReference type="ARBA" id="ARBA00022490"/>
    </source>
</evidence>
<keyword evidence="6 17" id="KW-0808">Transferase</keyword>
<dbReference type="GO" id="GO:0003887">
    <property type="term" value="F:DNA-directed DNA polymerase activity"/>
    <property type="evidence" value="ECO:0007669"/>
    <property type="project" value="UniProtKB-UniRule"/>
</dbReference>
<evidence type="ECO:0000256" key="8">
    <source>
        <dbReference type="ARBA" id="ARBA00022705"/>
    </source>
</evidence>
<proteinExistence type="inferred from homology"/>
<dbReference type="AlphaFoldDB" id="A0A1H4C626"/>
<evidence type="ECO:0000256" key="4">
    <source>
        <dbReference type="ARBA" id="ARBA00022457"/>
    </source>
</evidence>
<dbReference type="Gene3D" id="3.40.1170.60">
    <property type="match status" value="1"/>
</dbReference>
<keyword evidence="9 17" id="KW-0479">Metal-binding</keyword>
<evidence type="ECO:0000256" key="13">
    <source>
        <dbReference type="ARBA" id="ARBA00023125"/>
    </source>
</evidence>
<dbReference type="FunFam" id="3.30.1490.100:FF:000004">
    <property type="entry name" value="DNA polymerase IV"/>
    <property type="match status" value="1"/>
</dbReference>
<keyword evidence="4 17" id="KW-0515">Mutator protein</keyword>
<dbReference type="OrthoDB" id="9808813at2"/>
<dbReference type="GO" id="GO:0006281">
    <property type="term" value="P:DNA repair"/>
    <property type="evidence" value="ECO:0007669"/>
    <property type="project" value="UniProtKB-UniRule"/>
</dbReference>
<organism evidence="19 20">
    <name type="scientific">Rubrimonas cliftonensis</name>
    <dbReference type="NCBI Taxonomy" id="89524"/>
    <lineage>
        <taxon>Bacteria</taxon>
        <taxon>Pseudomonadati</taxon>
        <taxon>Pseudomonadota</taxon>
        <taxon>Alphaproteobacteria</taxon>
        <taxon>Rhodobacterales</taxon>
        <taxon>Paracoccaceae</taxon>
        <taxon>Rubrimonas</taxon>
    </lineage>
</organism>
<dbReference type="InterPro" id="IPR024728">
    <property type="entry name" value="PolY_HhH_motif"/>
</dbReference>
<dbReference type="FunFam" id="3.40.1170.60:FF:000001">
    <property type="entry name" value="DNA polymerase IV"/>
    <property type="match status" value="1"/>
</dbReference>
<keyword evidence="20" id="KW-1185">Reference proteome</keyword>
<dbReference type="InterPro" id="IPR043128">
    <property type="entry name" value="Rev_trsase/Diguanyl_cyclase"/>
</dbReference>
<dbReference type="GO" id="GO:0000287">
    <property type="term" value="F:magnesium ion binding"/>
    <property type="evidence" value="ECO:0007669"/>
    <property type="project" value="UniProtKB-UniRule"/>
</dbReference>
<dbReference type="SUPFAM" id="SSF100879">
    <property type="entry name" value="Lesion bypass DNA polymerase (Y-family), little finger domain"/>
    <property type="match status" value="1"/>
</dbReference>
<feature type="domain" description="UmuC" evidence="18">
    <location>
        <begin position="39"/>
        <end position="219"/>
    </location>
</feature>
<keyword evidence="5 17" id="KW-0963">Cytoplasm</keyword>
<dbReference type="Gene3D" id="3.30.1490.100">
    <property type="entry name" value="DNA polymerase, Y-family, little finger domain"/>
    <property type="match status" value="1"/>
</dbReference>
<evidence type="ECO:0000259" key="18">
    <source>
        <dbReference type="PROSITE" id="PS50173"/>
    </source>
</evidence>